<dbReference type="CDD" id="cd07765">
    <property type="entry name" value="KRAB_A-box"/>
    <property type="match status" value="1"/>
</dbReference>
<dbReference type="SUPFAM" id="SSF109640">
    <property type="entry name" value="KRAB domain (Kruppel-associated box)"/>
    <property type="match status" value="1"/>
</dbReference>
<organism evidence="3 4">
    <name type="scientific">Podarcis muralis</name>
    <name type="common">Wall lizard</name>
    <name type="synonym">Lacerta muralis</name>
    <dbReference type="NCBI Taxonomy" id="64176"/>
    <lineage>
        <taxon>Eukaryota</taxon>
        <taxon>Metazoa</taxon>
        <taxon>Chordata</taxon>
        <taxon>Craniata</taxon>
        <taxon>Vertebrata</taxon>
        <taxon>Euteleostomi</taxon>
        <taxon>Lepidosauria</taxon>
        <taxon>Squamata</taxon>
        <taxon>Bifurcata</taxon>
        <taxon>Unidentata</taxon>
        <taxon>Episquamata</taxon>
        <taxon>Laterata</taxon>
        <taxon>Lacertibaenia</taxon>
        <taxon>Lacertidae</taxon>
        <taxon>Podarcis</taxon>
    </lineage>
</organism>
<evidence type="ECO:0000313" key="3">
    <source>
        <dbReference type="Ensembl" id="ENSPMRP00000024995.1"/>
    </source>
</evidence>
<feature type="domain" description="KRAB" evidence="2">
    <location>
        <begin position="5"/>
        <end position="76"/>
    </location>
</feature>
<dbReference type="Proteomes" id="UP000472272">
    <property type="component" value="Chromosome 12"/>
</dbReference>
<sequence>MEVSAASGDGSAPFSREKWERLEDWQRELYKNVAKGNGESLISLGKEQGRLSVGSLSRWQQEPPEGPRRWISVSGQNDGGGDAPSGIQDRGRLGLSRSAPTL</sequence>
<dbReference type="Pfam" id="PF01352">
    <property type="entry name" value="KRAB"/>
    <property type="match status" value="1"/>
</dbReference>
<dbReference type="GO" id="GO:0006355">
    <property type="term" value="P:regulation of DNA-templated transcription"/>
    <property type="evidence" value="ECO:0007669"/>
    <property type="project" value="InterPro"/>
</dbReference>
<dbReference type="InterPro" id="IPR001909">
    <property type="entry name" value="KRAB"/>
</dbReference>
<dbReference type="InterPro" id="IPR036051">
    <property type="entry name" value="KRAB_dom_sf"/>
</dbReference>
<dbReference type="Gene3D" id="6.10.140.140">
    <property type="match status" value="1"/>
</dbReference>
<dbReference type="Ensembl" id="ENSPMRT00000026520.1">
    <property type="protein sequence ID" value="ENSPMRP00000024995.1"/>
    <property type="gene ID" value="ENSPMRG00000016160.1"/>
</dbReference>
<accession>A0A670JM34</accession>
<feature type="region of interest" description="Disordered" evidence="1">
    <location>
        <begin position="53"/>
        <end position="102"/>
    </location>
</feature>
<reference evidence="3 4" key="1">
    <citation type="journal article" date="2019" name="Proc. Natl. Acad. Sci. U.S.A.">
        <title>Regulatory changes in pterin and carotenoid genes underlie balanced color polymorphisms in the wall lizard.</title>
        <authorList>
            <person name="Andrade P."/>
            <person name="Pinho C."/>
            <person name="Perez I de Lanuza G."/>
            <person name="Afonso S."/>
            <person name="Brejcha J."/>
            <person name="Rubin C.J."/>
            <person name="Wallerman O."/>
            <person name="Pereira P."/>
            <person name="Sabatino S.J."/>
            <person name="Bellati A."/>
            <person name="Pellitteri-Rosa D."/>
            <person name="Bosakova Z."/>
            <person name="Bunikis I."/>
            <person name="Carretero M.A."/>
            <person name="Feiner N."/>
            <person name="Marsik P."/>
            <person name="Pauperio F."/>
            <person name="Salvi D."/>
            <person name="Soler L."/>
            <person name="While G.M."/>
            <person name="Uller T."/>
            <person name="Font E."/>
            <person name="Andersson L."/>
            <person name="Carneiro M."/>
        </authorList>
    </citation>
    <scope>NUCLEOTIDE SEQUENCE</scope>
</reference>
<protein>
    <recommendedName>
        <fullName evidence="2">KRAB domain-containing protein</fullName>
    </recommendedName>
</protein>
<proteinExistence type="predicted"/>
<dbReference type="PROSITE" id="PS50805">
    <property type="entry name" value="KRAB"/>
    <property type="match status" value="1"/>
</dbReference>
<evidence type="ECO:0000256" key="1">
    <source>
        <dbReference type="SAM" id="MobiDB-lite"/>
    </source>
</evidence>
<keyword evidence="4" id="KW-1185">Reference proteome</keyword>
<evidence type="ECO:0000313" key="4">
    <source>
        <dbReference type="Proteomes" id="UP000472272"/>
    </source>
</evidence>
<dbReference type="AlphaFoldDB" id="A0A670JM34"/>
<reference evidence="3" key="3">
    <citation type="submission" date="2025-09" db="UniProtKB">
        <authorList>
            <consortium name="Ensembl"/>
        </authorList>
    </citation>
    <scope>IDENTIFICATION</scope>
</reference>
<dbReference type="GeneTree" id="ENSGT01130000281420"/>
<reference evidence="3" key="2">
    <citation type="submission" date="2025-08" db="UniProtKB">
        <authorList>
            <consortium name="Ensembl"/>
        </authorList>
    </citation>
    <scope>IDENTIFICATION</scope>
</reference>
<name>A0A670JM34_PODMU</name>
<evidence type="ECO:0000259" key="2">
    <source>
        <dbReference type="PROSITE" id="PS50805"/>
    </source>
</evidence>